<keyword evidence="5 9" id="KW-0812">Transmembrane</keyword>
<accession>A0A6C0IWX1</accession>
<dbReference type="Gene3D" id="2.20.110.10">
    <property type="entry name" value="Histone H3 K4-specific methyltransferase SET7/9 N-terminal domain"/>
    <property type="match status" value="2"/>
</dbReference>
<evidence type="ECO:0000256" key="7">
    <source>
        <dbReference type="ARBA" id="ARBA00023098"/>
    </source>
</evidence>
<dbReference type="Pfam" id="PF01151">
    <property type="entry name" value="ELO"/>
    <property type="match status" value="1"/>
</dbReference>
<organism evidence="10">
    <name type="scientific">viral metagenome</name>
    <dbReference type="NCBI Taxonomy" id="1070528"/>
    <lineage>
        <taxon>unclassified sequences</taxon>
        <taxon>metagenomes</taxon>
        <taxon>organismal metagenomes</taxon>
    </lineage>
</organism>
<evidence type="ECO:0000256" key="4">
    <source>
        <dbReference type="ARBA" id="ARBA00022679"/>
    </source>
</evidence>
<evidence type="ECO:0000256" key="6">
    <source>
        <dbReference type="ARBA" id="ARBA00022989"/>
    </source>
</evidence>
<protein>
    <recommendedName>
        <fullName evidence="2">very-long-chain 3-oxoacyl-CoA synthase</fullName>
        <ecNumber evidence="2">2.3.1.199</ecNumber>
    </recommendedName>
</protein>
<dbReference type="GO" id="GO:0009922">
    <property type="term" value="F:fatty acid elongase activity"/>
    <property type="evidence" value="ECO:0007669"/>
    <property type="project" value="UniProtKB-EC"/>
</dbReference>
<sequence length="366" mass="42829">MVDNNICLGRQSNVATGASNAIAIGKQAVAPNGGLAINTSGTSTNSLSTTWQKFTAAPPSAGTLAVPNAVAFLRIILSFFMMTWSFSIVFNSIQLGFDGIRYLYCDTTATVEYDNTYLLLWIYYLSKYYELIDTLIIVLKNGDLIFLHYYHHAIIIPVTWAWVVFQMRFGIIGLLVNTGVHVIMYSYYAASILVKNALLLLFAVDHTLHYFKLFSLHRPLYYHFHICGIHFIMVAMECLLSVQRWKAETWKDGRKNGLERWWYQNGRNWIERTWTDGNLNNLERTWYPNGQRKTKKNWKDNKLDGMEQRWFKDGRIDLEVTWKDGLKHGLEQRWYQNGRNWIERTWRDDKQEGLERSWFEDGRRLS</sequence>
<evidence type="ECO:0000256" key="3">
    <source>
        <dbReference type="ARBA" id="ARBA00022516"/>
    </source>
</evidence>
<feature type="transmembrane region" description="Helical" evidence="9">
    <location>
        <begin position="220"/>
        <end position="242"/>
    </location>
</feature>
<keyword evidence="8 9" id="KW-0472">Membrane</keyword>
<reference evidence="10" key="1">
    <citation type="journal article" date="2020" name="Nature">
        <title>Giant virus diversity and host interactions through global metagenomics.</title>
        <authorList>
            <person name="Schulz F."/>
            <person name="Roux S."/>
            <person name="Paez-Espino D."/>
            <person name="Jungbluth S."/>
            <person name="Walsh D.A."/>
            <person name="Denef V.J."/>
            <person name="McMahon K.D."/>
            <person name="Konstantinidis K.T."/>
            <person name="Eloe-Fadrosh E.A."/>
            <person name="Kyrpides N.C."/>
            <person name="Woyke T."/>
        </authorList>
    </citation>
    <scope>NUCLEOTIDE SEQUENCE</scope>
    <source>
        <strain evidence="10">GVMAG-M-3300024510-1</strain>
    </source>
</reference>
<dbReference type="GO" id="GO:0034625">
    <property type="term" value="P:fatty acid elongation, monounsaturated fatty acid"/>
    <property type="evidence" value="ECO:0007669"/>
    <property type="project" value="TreeGrafter"/>
</dbReference>
<evidence type="ECO:0000256" key="1">
    <source>
        <dbReference type="ARBA" id="ARBA00004141"/>
    </source>
</evidence>
<keyword evidence="3" id="KW-0444">Lipid biosynthesis</keyword>
<dbReference type="InterPro" id="IPR030457">
    <property type="entry name" value="ELO_CS"/>
</dbReference>
<dbReference type="GO" id="GO:0034626">
    <property type="term" value="P:fatty acid elongation, polyunsaturated fatty acid"/>
    <property type="evidence" value="ECO:0007669"/>
    <property type="project" value="TreeGrafter"/>
</dbReference>
<comment type="subcellular location">
    <subcellularLocation>
        <location evidence="1">Membrane</location>
        <topology evidence="1">Multi-pass membrane protein</topology>
    </subcellularLocation>
</comment>
<dbReference type="EC" id="2.3.1.199" evidence="2"/>
<feature type="transmembrane region" description="Helical" evidence="9">
    <location>
        <begin position="185"/>
        <end position="204"/>
    </location>
</feature>
<dbReference type="PANTHER" id="PTHR11157">
    <property type="entry name" value="FATTY ACID ACYL TRANSFERASE-RELATED"/>
    <property type="match status" value="1"/>
</dbReference>
<evidence type="ECO:0000256" key="9">
    <source>
        <dbReference type="SAM" id="Phobius"/>
    </source>
</evidence>
<dbReference type="PANTHER" id="PTHR11157:SF134">
    <property type="entry name" value="ELONGATION OF FATTY ACIDS PROTEIN 1-RELATED"/>
    <property type="match status" value="1"/>
</dbReference>
<dbReference type="InterPro" id="IPR002076">
    <property type="entry name" value="ELO_fam"/>
</dbReference>
<feature type="transmembrane region" description="Helical" evidence="9">
    <location>
        <begin position="144"/>
        <end position="165"/>
    </location>
</feature>
<feature type="transmembrane region" description="Helical" evidence="9">
    <location>
        <begin position="69"/>
        <end position="90"/>
    </location>
</feature>
<evidence type="ECO:0000256" key="5">
    <source>
        <dbReference type="ARBA" id="ARBA00022692"/>
    </source>
</evidence>
<dbReference type="GO" id="GO:0042761">
    <property type="term" value="P:very long-chain fatty acid biosynthetic process"/>
    <property type="evidence" value="ECO:0007669"/>
    <property type="project" value="TreeGrafter"/>
</dbReference>
<evidence type="ECO:0000256" key="8">
    <source>
        <dbReference type="ARBA" id="ARBA00023136"/>
    </source>
</evidence>
<dbReference type="EMBL" id="MN740272">
    <property type="protein sequence ID" value="QHT97119.1"/>
    <property type="molecule type" value="Genomic_DNA"/>
</dbReference>
<keyword evidence="6 9" id="KW-1133">Transmembrane helix</keyword>
<evidence type="ECO:0000256" key="2">
    <source>
        <dbReference type="ARBA" id="ARBA00012307"/>
    </source>
</evidence>
<proteinExistence type="predicted"/>
<dbReference type="PROSITE" id="PS01188">
    <property type="entry name" value="ELO"/>
    <property type="match status" value="1"/>
</dbReference>
<evidence type="ECO:0000313" key="10">
    <source>
        <dbReference type="EMBL" id="QHT97119.1"/>
    </source>
</evidence>
<keyword evidence="4" id="KW-0808">Transferase</keyword>
<dbReference type="GO" id="GO:0005789">
    <property type="term" value="C:endoplasmic reticulum membrane"/>
    <property type="evidence" value="ECO:0007669"/>
    <property type="project" value="TreeGrafter"/>
</dbReference>
<dbReference type="AlphaFoldDB" id="A0A6C0IWX1"/>
<keyword evidence="7" id="KW-0443">Lipid metabolism</keyword>
<dbReference type="GO" id="GO:0019367">
    <property type="term" value="P:fatty acid elongation, saturated fatty acid"/>
    <property type="evidence" value="ECO:0007669"/>
    <property type="project" value="TreeGrafter"/>
</dbReference>
<dbReference type="GO" id="GO:0030148">
    <property type="term" value="P:sphingolipid biosynthetic process"/>
    <property type="evidence" value="ECO:0007669"/>
    <property type="project" value="TreeGrafter"/>
</dbReference>
<dbReference type="SUPFAM" id="SSF82185">
    <property type="entry name" value="Histone H3 K4-specific methyltransferase SET7/9 N-terminal domain"/>
    <property type="match status" value="1"/>
</dbReference>
<name>A0A6C0IWX1_9ZZZZ</name>